<gene>
    <name evidence="1" type="ORF">E2C01_001640</name>
</gene>
<proteinExistence type="predicted"/>
<keyword evidence="2" id="KW-1185">Reference proteome</keyword>
<dbReference type="AlphaFoldDB" id="A0A5B7CHU3"/>
<organism evidence="1 2">
    <name type="scientific">Portunus trituberculatus</name>
    <name type="common">Swimming crab</name>
    <name type="synonym">Neptunus trituberculatus</name>
    <dbReference type="NCBI Taxonomy" id="210409"/>
    <lineage>
        <taxon>Eukaryota</taxon>
        <taxon>Metazoa</taxon>
        <taxon>Ecdysozoa</taxon>
        <taxon>Arthropoda</taxon>
        <taxon>Crustacea</taxon>
        <taxon>Multicrustacea</taxon>
        <taxon>Malacostraca</taxon>
        <taxon>Eumalacostraca</taxon>
        <taxon>Eucarida</taxon>
        <taxon>Decapoda</taxon>
        <taxon>Pleocyemata</taxon>
        <taxon>Brachyura</taxon>
        <taxon>Eubrachyura</taxon>
        <taxon>Portunoidea</taxon>
        <taxon>Portunidae</taxon>
        <taxon>Portuninae</taxon>
        <taxon>Portunus</taxon>
    </lineage>
</organism>
<dbReference type="Proteomes" id="UP000324222">
    <property type="component" value="Unassembled WGS sequence"/>
</dbReference>
<accession>A0A5B7CHU3</accession>
<reference evidence="1 2" key="1">
    <citation type="submission" date="2019-05" db="EMBL/GenBank/DDBJ databases">
        <title>Another draft genome of Portunus trituberculatus and its Hox gene families provides insights of decapod evolution.</title>
        <authorList>
            <person name="Jeong J.-H."/>
            <person name="Song I."/>
            <person name="Kim S."/>
            <person name="Choi T."/>
            <person name="Kim D."/>
            <person name="Ryu S."/>
            <person name="Kim W."/>
        </authorList>
    </citation>
    <scope>NUCLEOTIDE SEQUENCE [LARGE SCALE GENOMIC DNA]</scope>
    <source>
        <tissue evidence="1">Muscle</tissue>
    </source>
</reference>
<name>A0A5B7CHU3_PORTR</name>
<comment type="caution">
    <text evidence="1">The sequence shown here is derived from an EMBL/GenBank/DDBJ whole genome shotgun (WGS) entry which is preliminary data.</text>
</comment>
<evidence type="ECO:0000313" key="2">
    <source>
        <dbReference type="Proteomes" id="UP000324222"/>
    </source>
</evidence>
<sequence>MPGIGRIGIALFALACDNLIGSGRRDRLPAAVSHLSRMFSQPFSRPANPCIARQPATHPLRRRSLLYIFTGHFRCFTIESSQSFCDAHFPGSPRAFTASALHKTALNITDIFCTNITKVGGWRAVSRKLLVTATTTNTLTPPDGHTWLKT</sequence>
<dbReference type="EMBL" id="VSRR010000053">
    <property type="protein sequence ID" value="MPC09039.1"/>
    <property type="molecule type" value="Genomic_DNA"/>
</dbReference>
<evidence type="ECO:0000313" key="1">
    <source>
        <dbReference type="EMBL" id="MPC09039.1"/>
    </source>
</evidence>
<protein>
    <submittedName>
        <fullName evidence="1">Uncharacterized protein</fullName>
    </submittedName>
</protein>